<dbReference type="PROSITE" id="PS00141">
    <property type="entry name" value="ASP_PROTEASE"/>
    <property type="match status" value="1"/>
</dbReference>
<dbReference type="Pfam" id="PF08284">
    <property type="entry name" value="RVP_2"/>
    <property type="match status" value="1"/>
</dbReference>
<dbReference type="Proteomes" id="UP001234989">
    <property type="component" value="Chromosome 8"/>
</dbReference>
<protein>
    <recommendedName>
        <fullName evidence="1">Retrotransposon gag domain-containing protein</fullName>
    </recommendedName>
</protein>
<name>A0AAF0U8N5_SOLVR</name>
<gene>
    <name evidence="2" type="ORF">MTR67_034722</name>
</gene>
<evidence type="ECO:0000313" key="2">
    <source>
        <dbReference type="EMBL" id="WMV41337.1"/>
    </source>
</evidence>
<evidence type="ECO:0000313" key="3">
    <source>
        <dbReference type="Proteomes" id="UP001234989"/>
    </source>
</evidence>
<accession>A0AAF0U8N5</accession>
<dbReference type="AlphaFoldDB" id="A0AAF0U8N5"/>
<evidence type="ECO:0000259" key="1">
    <source>
        <dbReference type="Pfam" id="PF03732"/>
    </source>
</evidence>
<dbReference type="Pfam" id="PF03732">
    <property type="entry name" value="Retrotrans_gag"/>
    <property type="match status" value="1"/>
</dbReference>
<organism evidence="2 3">
    <name type="scientific">Solanum verrucosum</name>
    <dbReference type="NCBI Taxonomy" id="315347"/>
    <lineage>
        <taxon>Eukaryota</taxon>
        <taxon>Viridiplantae</taxon>
        <taxon>Streptophyta</taxon>
        <taxon>Embryophyta</taxon>
        <taxon>Tracheophyta</taxon>
        <taxon>Spermatophyta</taxon>
        <taxon>Magnoliopsida</taxon>
        <taxon>eudicotyledons</taxon>
        <taxon>Gunneridae</taxon>
        <taxon>Pentapetalae</taxon>
        <taxon>asterids</taxon>
        <taxon>lamiids</taxon>
        <taxon>Solanales</taxon>
        <taxon>Solanaceae</taxon>
        <taxon>Solanoideae</taxon>
        <taxon>Solaneae</taxon>
        <taxon>Solanum</taxon>
    </lineage>
</organism>
<reference evidence="2" key="1">
    <citation type="submission" date="2023-08" db="EMBL/GenBank/DDBJ databases">
        <title>A de novo genome assembly of Solanum verrucosum Schlechtendal, a Mexican diploid species geographically isolated from the other diploid A-genome species in potato relatives.</title>
        <authorList>
            <person name="Hosaka K."/>
        </authorList>
    </citation>
    <scope>NUCLEOTIDE SEQUENCE</scope>
    <source>
        <tissue evidence="2">Young leaves</tissue>
    </source>
</reference>
<dbReference type="GO" id="GO:0004190">
    <property type="term" value="F:aspartic-type endopeptidase activity"/>
    <property type="evidence" value="ECO:0007669"/>
    <property type="project" value="InterPro"/>
</dbReference>
<feature type="domain" description="Retrotransposon gag" evidence="1">
    <location>
        <begin position="113"/>
        <end position="163"/>
    </location>
</feature>
<keyword evidence="3" id="KW-1185">Reference proteome</keyword>
<dbReference type="PANTHER" id="PTHR15503">
    <property type="entry name" value="LDOC1 RELATED"/>
    <property type="match status" value="1"/>
</dbReference>
<dbReference type="InterPro" id="IPR005162">
    <property type="entry name" value="Retrotrans_gag_dom"/>
</dbReference>
<proteinExistence type="predicted"/>
<dbReference type="PANTHER" id="PTHR15503:SF45">
    <property type="entry name" value="RNA-DIRECTED DNA POLYMERASE HOMOLOG"/>
    <property type="match status" value="1"/>
</dbReference>
<dbReference type="GO" id="GO:0006508">
    <property type="term" value="P:proteolysis"/>
    <property type="evidence" value="ECO:0007669"/>
    <property type="project" value="InterPro"/>
</dbReference>
<sequence length="393" mass="43484">MGDVSNVIHARRMGSLLLQLIGSVGDPGTFAKGLWRVTDVSFSSPNGHIIHLLLLTSLGLPRSKLSSKHGVSQLGAPSRLDVIHFTSGIVHQHRIEFVSFQLQGEAKKWRTLRDRKKDEFMALEQGGMTLAAYEAKFHALSRYATQLVTTEEEGIRLFIRGLNSELLVLSVHMTSIGRSFNERGRGGRQNGNAGRGNVQLGREVVRQDDRAQCYAFSGKNEKEVSDVVITGTILVCDRMANVLFDSGSTYSYVSVRFTSEFDMICDILDAPIHVSTPVEESVIVTHVYHACPILIMGFQTWADLAKKLIGQGCLAYLAHIRDVKIEAPSIGSIHVVSEFIEVFPNDLSGMPLDRDIDFCIDLKPGMHPISIPPYRMAPAELRELLGSNPRASW</sequence>
<dbReference type="InterPro" id="IPR001969">
    <property type="entry name" value="Aspartic_peptidase_AS"/>
</dbReference>
<dbReference type="InterPro" id="IPR032567">
    <property type="entry name" value="RTL1-rel"/>
</dbReference>
<dbReference type="EMBL" id="CP133619">
    <property type="protein sequence ID" value="WMV41337.1"/>
    <property type="molecule type" value="Genomic_DNA"/>
</dbReference>